<dbReference type="EMBL" id="BAAAOS010000018">
    <property type="protein sequence ID" value="GAA1567611.1"/>
    <property type="molecule type" value="Genomic_DNA"/>
</dbReference>
<name>A0ABN2D2N8_9ACTN</name>
<feature type="transmembrane region" description="Helical" evidence="1">
    <location>
        <begin position="56"/>
        <end position="74"/>
    </location>
</feature>
<dbReference type="RefSeq" id="WP_344212448.1">
    <property type="nucleotide sequence ID" value="NZ_BAAAOS010000018.1"/>
</dbReference>
<proteinExistence type="predicted"/>
<accession>A0ABN2D2N8</accession>
<evidence type="ECO:0000313" key="3">
    <source>
        <dbReference type="Proteomes" id="UP001500393"/>
    </source>
</evidence>
<keyword evidence="3" id="KW-1185">Reference proteome</keyword>
<keyword evidence="1" id="KW-0472">Membrane</keyword>
<keyword evidence="1" id="KW-1133">Transmembrane helix</keyword>
<comment type="caution">
    <text evidence="2">The sequence shown here is derived from an EMBL/GenBank/DDBJ whole genome shotgun (WGS) entry which is preliminary data.</text>
</comment>
<sequence length="344" mass="37581">MNDDEFDRLLARANPYGDDTVRRLPAADAASDLLEEIVTSTAPTPELRPNRRRRTIVLVAAAAAIVVALTGVFFPRGNPAAPVSAYGAEVLAVAEANQRLLLDAPGWKVSRVDEFTAEEGEMTFANGNKRLDVHWRPAAQYDTFLADRAHGNTQQPITLLGQNGTMFQYSNGQTKTTDFTTILPVKGKNFLEIRTDVGSEAAYRELIGKLKPAGVEQWLDALPASSVKPDENKKVVDGMLEGLPKPDGFDKASLYTQTVSDRYQVGARVTGAVSCAWLDQWTAAKKSGDTAKVAEAVAAMKTSHTWKILKEMDKQGDYPETIWEYADTIAENQVPSDYQQGLGC</sequence>
<evidence type="ECO:0000313" key="2">
    <source>
        <dbReference type="EMBL" id="GAA1567611.1"/>
    </source>
</evidence>
<organism evidence="2 3">
    <name type="scientific">Kribbella sancticallisti</name>
    <dbReference type="NCBI Taxonomy" id="460087"/>
    <lineage>
        <taxon>Bacteria</taxon>
        <taxon>Bacillati</taxon>
        <taxon>Actinomycetota</taxon>
        <taxon>Actinomycetes</taxon>
        <taxon>Propionibacteriales</taxon>
        <taxon>Kribbellaceae</taxon>
        <taxon>Kribbella</taxon>
    </lineage>
</organism>
<keyword evidence="1" id="KW-0812">Transmembrane</keyword>
<reference evidence="2 3" key="1">
    <citation type="journal article" date="2019" name="Int. J. Syst. Evol. Microbiol.">
        <title>The Global Catalogue of Microorganisms (GCM) 10K type strain sequencing project: providing services to taxonomists for standard genome sequencing and annotation.</title>
        <authorList>
            <consortium name="The Broad Institute Genomics Platform"/>
            <consortium name="The Broad Institute Genome Sequencing Center for Infectious Disease"/>
            <person name="Wu L."/>
            <person name="Ma J."/>
        </authorList>
    </citation>
    <scope>NUCLEOTIDE SEQUENCE [LARGE SCALE GENOMIC DNA]</scope>
    <source>
        <strain evidence="2 3">JCM 14969</strain>
    </source>
</reference>
<protein>
    <submittedName>
        <fullName evidence="2">Uncharacterized protein</fullName>
    </submittedName>
</protein>
<gene>
    <name evidence="2" type="ORF">GCM10009789_21320</name>
</gene>
<evidence type="ECO:0000256" key="1">
    <source>
        <dbReference type="SAM" id="Phobius"/>
    </source>
</evidence>
<dbReference type="Proteomes" id="UP001500393">
    <property type="component" value="Unassembled WGS sequence"/>
</dbReference>